<dbReference type="AlphaFoldDB" id="A0A1H0EKI0"/>
<protein>
    <submittedName>
        <fullName evidence="3">N-acetylmuramoyl-L-alanine amidase</fullName>
    </submittedName>
</protein>
<keyword evidence="1" id="KW-0378">Hydrolase</keyword>
<gene>
    <name evidence="3" type="ORF">SAMN05216498_3194</name>
</gene>
<evidence type="ECO:0000313" key="4">
    <source>
        <dbReference type="Proteomes" id="UP000199334"/>
    </source>
</evidence>
<dbReference type="Gene3D" id="3.40.630.40">
    <property type="entry name" value="Zn-dependent exopeptidases"/>
    <property type="match status" value="1"/>
</dbReference>
<dbReference type="SUPFAM" id="SSF53187">
    <property type="entry name" value="Zn-dependent exopeptidases"/>
    <property type="match status" value="1"/>
</dbReference>
<dbReference type="InterPro" id="IPR036680">
    <property type="entry name" value="SPOR-like_sf"/>
</dbReference>
<organism evidence="3 4">
    <name type="scientific">Tenuibacillus multivorans</name>
    <dbReference type="NCBI Taxonomy" id="237069"/>
    <lineage>
        <taxon>Bacteria</taxon>
        <taxon>Bacillati</taxon>
        <taxon>Bacillota</taxon>
        <taxon>Bacilli</taxon>
        <taxon>Bacillales</taxon>
        <taxon>Bacillaceae</taxon>
        <taxon>Tenuibacillus</taxon>
    </lineage>
</organism>
<sequence>MKLSRWIQDAGHGGTDPGAIRYGQNEKLWALEAALFVHNRLQELGIETAMTRTEDVTLPNSERTHNVRNFDKAISHHFNAGGGNGAEFIHSIHASGEFEQLLKEEFKQSGYPFRRIFTRRYPDRNHLDYYYMHRETGGCRVTIVEYDFLDGPNRHELQKEEYRVGMYESVVKAICREEGVSYQKKSGITAPNLLYRVIAGSFRKRQNAETRAEKLRDAGFEAYIERYKS</sequence>
<dbReference type="InterPro" id="IPR007730">
    <property type="entry name" value="SPOR-like_dom"/>
</dbReference>
<dbReference type="PROSITE" id="PS51724">
    <property type="entry name" value="SPOR"/>
    <property type="match status" value="1"/>
</dbReference>
<dbReference type="SUPFAM" id="SSF110997">
    <property type="entry name" value="Sporulation related repeat"/>
    <property type="match status" value="1"/>
</dbReference>
<keyword evidence="4" id="KW-1185">Reference proteome</keyword>
<dbReference type="EMBL" id="FNIG01000009">
    <property type="protein sequence ID" value="SDN82997.1"/>
    <property type="molecule type" value="Genomic_DNA"/>
</dbReference>
<dbReference type="Pfam" id="PF05036">
    <property type="entry name" value="SPOR"/>
    <property type="match status" value="1"/>
</dbReference>
<evidence type="ECO:0000313" key="3">
    <source>
        <dbReference type="EMBL" id="SDN82997.1"/>
    </source>
</evidence>
<reference evidence="3 4" key="1">
    <citation type="submission" date="2016-10" db="EMBL/GenBank/DDBJ databases">
        <authorList>
            <person name="de Groot N.N."/>
        </authorList>
    </citation>
    <scope>NUCLEOTIDE SEQUENCE [LARGE SCALE GENOMIC DNA]</scope>
    <source>
        <strain evidence="3 4">CGMCC 1.3442</strain>
    </source>
</reference>
<dbReference type="PANTHER" id="PTHR30404">
    <property type="entry name" value="N-ACETYLMURAMOYL-L-ALANINE AMIDASE"/>
    <property type="match status" value="1"/>
</dbReference>
<proteinExistence type="predicted"/>
<dbReference type="RefSeq" id="WP_093857567.1">
    <property type="nucleotide sequence ID" value="NZ_BJVZ01000009.1"/>
</dbReference>
<dbReference type="OrthoDB" id="9763643at2"/>
<dbReference type="Pfam" id="PF01520">
    <property type="entry name" value="Amidase_3"/>
    <property type="match status" value="1"/>
</dbReference>
<name>A0A1H0EKI0_9BACI</name>
<feature type="domain" description="SPOR" evidence="2">
    <location>
        <begin position="189"/>
        <end position="229"/>
    </location>
</feature>
<dbReference type="InterPro" id="IPR002508">
    <property type="entry name" value="MurNAc-LAA_cat"/>
</dbReference>
<dbReference type="GO" id="GO:0030288">
    <property type="term" value="C:outer membrane-bounded periplasmic space"/>
    <property type="evidence" value="ECO:0007669"/>
    <property type="project" value="TreeGrafter"/>
</dbReference>
<dbReference type="Proteomes" id="UP000199334">
    <property type="component" value="Unassembled WGS sequence"/>
</dbReference>
<dbReference type="Gene3D" id="3.30.70.1070">
    <property type="entry name" value="Sporulation related repeat"/>
    <property type="match status" value="1"/>
</dbReference>
<evidence type="ECO:0000256" key="1">
    <source>
        <dbReference type="ARBA" id="ARBA00022801"/>
    </source>
</evidence>
<dbReference type="GO" id="GO:0008745">
    <property type="term" value="F:N-acetylmuramoyl-L-alanine amidase activity"/>
    <property type="evidence" value="ECO:0007669"/>
    <property type="project" value="InterPro"/>
</dbReference>
<dbReference type="GO" id="GO:0042834">
    <property type="term" value="F:peptidoglycan binding"/>
    <property type="evidence" value="ECO:0007669"/>
    <property type="project" value="InterPro"/>
</dbReference>
<dbReference type="GO" id="GO:0009253">
    <property type="term" value="P:peptidoglycan catabolic process"/>
    <property type="evidence" value="ECO:0007669"/>
    <property type="project" value="InterPro"/>
</dbReference>
<dbReference type="InterPro" id="IPR050695">
    <property type="entry name" value="N-acetylmuramoyl_amidase_3"/>
</dbReference>
<dbReference type="PANTHER" id="PTHR30404:SF0">
    <property type="entry name" value="N-ACETYLMURAMOYL-L-ALANINE AMIDASE AMIC"/>
    <property type="match status" value="1"/>
</dbReference>
<accession>A0A1H0EKI0</accession>
<evidence type="ECO:0000259" key="2">
    <source>
        <dbReference type="PROSITE" id="PS51724"/>
    </source>
</evidence>
<dbReference type="CDD" id="cd02696">
    <property type="entry name" value="MurNAc-LAA"/>
    <property type="match status" value="1"/>
</dbReference>
<dbReference type="STRING" id="237069.SAMN05216498_3194"/>